<keyword evidence="1" id="KW-0472">Membrane</keyword>
<gene>
    <name evidence="3" type="ORF">D9613_010500</name>
</gene>
<feature type="chain" id="PRO_5034916667" evidence="2">
    <location>
        <begin position="21"/>
        <end position="248"/>
    </location>
</feature>
<comment type="caution">
    <text evidence="3">The sequence shown here is derived from an EMBL/GenBank/DDBJ whole genome shotgun (WGS) entry which is preliminary data.</text>
</comment>
<evidence type="ECO:0000313" key="3">
    <source>
        <dbReference type="EMBL" id="KAF4609991.1"/>
    </source>
</evidence>
<keyword evidence="1" id="KW-0812">Transmembrane</keyword>
<evidence type="ECO:0000256" key="2">
    <source>
        <dbReference type="SAM" id="SignalP"/>
    </source>
</evidence>
<sequence length="248" mass="25846">MLFRSIGIFAALACAATSFAAPLSAPSEELAGVAPVVEGVALPPVSGLPPTTDINPDDLVAAVENLPEFIAARGTGAHPTIPEIFANATQKLKPINDKIRAELKAGSAAGKADVDAIVGLLVEIIGVLNTVLADLGYVLNNPVGFVLSLQGVNLGIKEVGLLVSTLLHVVVTVLALVLRIVDVALHGKLLPIIAEIGSLLVQIIVLVLRLVPGLLVHIVDVIFPIVKDIKFLHWDDLITKLNLIGVKA</sequence>
<name>A0A8H4QFY7_9AGAR</name>
<dbReference type="Proteomes" id="UP000521872">
    <property type="component" value="Unassembled WGS sequence"/>
</dbReference>
<protein>
    <submittedName>
        <fullName evidence="3">Uncharacterized protein</fullName>
    </submittedName>
</protein>
<keyword evidence="4" id="KW-1185">Reference proteome</keyword>
<proteinExistence type="predicted"/>
<evidence type="ECO:0000256" key="1">
    <source>
        <dbReference type="SAM" id="Phobius"/>
    </source>
</evidence>
<keyword evidence="1" id="KW-1133">Transmembrane helix</keyword>
<feature type="transmembrane region" description="Helical" evidence="1">
    <location>
        <begin position="116"/>
        <end position="139"/>
    </location>
</feature>
<accession>A0A8H4QFY7</accession>
<feature type="transmembrane region" description="Helical" evidence="1">
    <location>
        <begin position="200"/>
        <end position="223"/>
    </location>
</feature>
<feature type="signal peptide" evidence="2">
    <location>
        <begin position="1"/>
        <end position="20"/>
    </location>
</feature>
<keyword evidence="2" id="KW-0732">Signal</keyword>
<feature type="transmembrane region" description="Helical" evidence="1">
    <location>
        <begin position="159"/>
        <end position="180"/>
    </location>
</feature>
<reference evidence="3 4" key="1">
    <citation type="submission" date="2019-12" db="EMBL/GenBank/DDBJ databases">
        <authorList>
            <person name="Floudas D."/>
            <person name="Bentzer J."/>
            <person name="Ahren D."/>
            <person name="Johansson T."/>
            <person name="Persson P."/>
            <person name="Tunlid A."/>
        </authorList>
    </citation>
    <scope>NUCLEOTIDE SEQUENCE [LARGE SCALE GENOMIC DNA]</scope>
    <source>
        <strain evidence="3 4">CBS 102.39</strain>
    </source>
</reference>
<dbReference type="EMBL" id="JAACJL010000059">
    <property type="protein sequence ID" value="KAF4609991.1"/>
    <property type="molecule type" value="Genomic_DNA"/>
</dbReference>
<evidence type="ECO:0000313" key="4">
    <source>
        <dbReference type="Proteomes" id="UP000521872"/>
    </source>
</evidence>
<organism evidence="3 4">
    <name type="scientific">Agrocybe pediades</name>
    <dbReference type="NCBI Taxonomy" id="84607"/>
    <lineage>
        <taxon>Eukaryota</taxon>
        <taxon>Fungi</taxon>
        <taxon>Dikarya</taxon>
        <taxon>Basidiomycota</taxon>
        <taxon>Agaricomycotina</taxon>
        <taxon>Agaricomycetes</taxon>
        <taxon>Agaricomycetidae</taxon>
        <taxon>Agaricales</taxon>
        <taxon>Agaricineae</taxon>
        <taxon>Strophariaceae</taxon>
        <taxon>Agrocybe</taxon>
    </lineage>
</organism>
<dbReference type="AlphaFoldDB" id="A0A8H4QFY7"/>